<evidence type="ECO:0000313" key="2">
    <source>
        <dbReference type="EMBL" id="MCM4081701.1"/>
    </source>
</evidence>
<gene>
    <name evidence="2" type="ORF">LXN57_29420</name>
</gene>
<keyword evidence="3" id="KW-1185">Reference proteome</keyword>
<evidence type="ECO:0000313" key="3">
    <source>
        <dbReference type="Proteomes" id="UP001523216"/>
    </source>
</evidence>
<name>A0ABT0Y6P6_9ACTN</name>
<feature type="region of interest" description="Disordered" evidence="1">
    <location>
        <begin position="1"/>
        <end position="57"/>
    </location>
</feature>
<protein>
    <submittedName>
        <fullName evidence="2">Uncharacterized protein</fullName>
    </submittedName>
</protein>
<dbReference type="RefSeq" id="WP_251801460.1">
    <property type="nucleotide sequence ID" value="NZ_JAMQOL010000042.1"/>
</dbReference>
<dbReference type="Proteomes" id="UP001523216">
    <property type="component" value="Unassembled WGS sequence"/>
</dbReference>
<sequence length="57" mass="6354">MTDPGLETPAEDAAEQSADAFGEDEEQTQNPPELSVETPEWDAQEQSQVVRGEDEYR</sequence>
<organism evidence="2 3">
    <name type="scientific">Paractinoplanes hotanensis</name>
    <dbReference type="NCBI Taxonomy" id="2906497"/>
    <lineage>
        <taxon>Bacteria</taxon>
        <taxon>Bacillati</taxon>
        <taxon>Actinomycetota</taxon>
        <taxon>Actinomycetes</taxon>
        <taxon>Micromonosporales</taxon>
        <taxon>Micromonosporaceae</taxon>
        <taxon>Paractinoplanes</taxon>
    </lineage>
</organism>
<reference evidence="2 3" key="1">
    <citation type="submission" date="2022-06" db="EMBL/GenBank/DDBJ databases">
        <title>Actinoplanes abujensis sp. nov., isolated from Nigerian arid soil.</title>
        <authorList>
            <person name="Ding P."/>
        </authorList>
    </citation>
    <scope>NUCLEOTIDE SEQUENCE [LARGE SCALE GENOMIC DNA]</scope>
    <source>
        <strain evidence="3">TRM88002</strain>
    </source>
</reference>
<comment type="caution">
    <text evidence="2">The sequence shown here is derived from an EMBL/GenBank/DDBJ whole genome shotgun (WGS) entry which is preliminary data.</text>
</comment>
<evidence type="ECO:0000256" key="1">
    <source>
        <dbReference type="SAM" id="MobiDB-lite"/>
    </source>
</evidence>
<dbReference type="EMBL" id="JAMQOL010000042">
    <property type="protein sequence ID" value="MCM4081701.1"/>
    <property type="molecule type" value="Genomic_DNA"/>
</dbReference>
<accession>A0ABT0Y6P6</accession>
<proteinExistence type="predicted"/>